<dbReference type="EMBL" id="JYDP01005885">
    <property type="protein sequence ID" value="KRY93936.1"/>
    <property type="molecule type" value="Genomic_DNA"/>
</dbReference>
<evidence type="ECO:0000313" key="1">
    <source>
        <dbReference type="EMBL" id="KRY93936.1"/>
    </source>
</evidence>
<keyword evidence="2" id="KW-1185">Reference proteome</keyword>
<reference evidence="1 2" key="1">
    <citation type="submission" date="2015-01" db="EMBL/GenBank/DDBJ databases">
        <title>Evolution of Trichinella species and genotypes.</title>
        <authorList>
            <person name="Korhonen P.K."/>
            <person name="Edoardo P."/>
            <person name="Giuseppe L.R."/>
            <person name="Gasser R.B."/>
        </authorList>
    </citation>
    <scope>NUCLEOTIDE SEQUENCE [LARGE SCALE GENOMIC DNA]</scope>
    <source>
        <strain evidence="1">ISS1029</strain>
    </source>
</reference>
<protein>
    <submittedName>
        <fullName evidence="1">Uncharacterized protein</fullName>
    </submittedName>
</protein>
<dbReference type="AlphaFoldDB" id="A0A0V1G6P6"/>
<accession>A0A0V1G6P6</accession>
<dbReference type="Proteomes" id="UP000055024">
    <property type="component" value="Unassembled WGS sequence"/>
</dbReference>
<name>A0A0V1G6P6_9BILA</name>
<comment type="caution">
    <text evidence="1">The sequence shown here is derived from an EMBL/GenBank/DDBJ whole genome shotgun (WGS) entry which is preliminary data.</text>
</comment>
<organism evidence="1 2">
    <name type="scientific">Trichinella zimbabwensis</name>
    <dbReference type="NCBI Taxonomy" id="268475"/>
    <lineage>
        <taxon>Eukaryota</taxon>
        <taxon>Metazoa</taxon>
        <taxon>Ecdysozoa</taxon>
        <taxon>Nematoda</taxon>
        <taxon>Enoplea</taxon>
        <taxon>Dorylaimia</taxon>
        <taxon>Trichinellida</taxon>
        <taxon>Trichinellidae</taxon>
        <taxon>Trichinella</taxon>
    </lineage>
</organism>
<proteinExistence type="predicted"/>
<gene>
    <name evidence="1" type="ORF">T11_11548</name>
</gene>
<evidence type="ECO:0000313" key="2">
    <source>
        <dbReference type="Proteomes" id="UP000055024"/>
    </source>
</evidence>
<sequence>MERLVGTASCWLCLIVHEAPGFVRKTAFQLFCKNVESCCLRIVVHEAPGNVRKTAF</sequence>